<evidence type="ECO:0000259" key="2">
    <source>
        <dbReference type="PROSITE" id="PS50966"/>
    </source>
</evidence>
<organism evidence="3 4">
    <name type="scientific">Centaurea solstitialis</name>
    <name type="common">yellow star-thistle</name>
    <dbReference type="NCBI Taxonomy" id="347529"/>
    <lineage>
        <taxon>Eukaryota</taxon>
        <taxon>Viridiplantae</taxon>
        <taxon>Streptophyta</taxon>
        <taxon>Embryophyta</taxon>
        <taxon>Tracheophyta</taxon>
        <taxon>Spermatophyta</taxon>
        <taxon>Magnoliopsida</taxon>
        <taxon>eudicotyledons</taxon>
        <taxon>Gunneridae</taxon>
        <taxon>Pentapetalae</taxon>
        <taxon>asterids</taxon>
        <taxon>campanulids</taxon>
        <taxon>Asterales</taxon>
        <taxon>Asteraceae</taxon>
        <taxon>Carduoideae</taxon>
        <taxon>Cardueae</taxon>
        <taxon>Centaureinae</taxon>
        <taxon>Centaurea</taxon>
    </lineage>
</organism>
<accession>A0AA38W297</accession>
<evidence type="ECO:0000313" key="4">
    <source>
        <dbReference type="Proteomes" id="UP001172457"/>
    </source>
</evidence>
<sequence length="743" mass="85378">MEESNSVIDSPITNEETFTLSTAETPNLVQSHCDTTTLKDNLRVLNLYGVSNNNNLEVQSDCDTTMVEFGNVNSETDVPETIDNPTTPGVCLKYRYCSPIDLVPNVPESALPVVGTLFQTLEDCIAMYKKYAQYAGFDIRNATEKKYADKSVKLKYLICHRAGVAKKHDVDSTDLGLRRKVIRNTNFKVTDCKTSVRFVREEDTSFFKLYYFNPHHNHKLFEEHDKVLSRLKRQMKFSADELSKSNYAEFGHVTSFDATYRSNKHCMVFVPFLAIDNNRKSVVVGSGLLCDETTPSYTWLLQAFLKVHKVQPKLVLTDQDAAIKEAFPLVFTEAKHRLCMWHIMAKLPNRVAADVLGKTDFRKRLLKLVWSVFLGPEEFEVKWNDLMKEFNMEAHPWLSLVYMIRSKWIPAYFKELPMCGLMKTTSRSGSLNSFFRSFSHYGNDLLGFVLAHDTAMDRQRNTQRIDEHETNSSIHHFKTRWLIEKHAAMVYTKTVFFDVQKQIIKADLYCTQWNVVSEDGYQKFTIRQKDKRFKTKAEYKVVLFEADGSFACSCQHFEYFGTLCSHIFSVLFNTDVEEIPIRYISKRWTKGVIPSDILRARRLYSGNNEKTDKLINDIQFQFDSILSRIFCNDEKLELVLQKVRSIKDEVAPDIPSDTVGNNKDAEFETMLGVPKATTIDIRASEGIRNKGCGRGKRLIGGGERVVRNAHAKRKCRGCKELTNHDIRNCPIMKTGMVGESDDD</sequence>
<dbReference type="PANTHER" id="PTHR47718">
    <property type="entry name" value="OS01G0519700 PROTEIN"/>
    <property type="match status" value="1"/>
</dbReference>
<dbReference type="Pfam" id="PF10551">
    <property type="entry name" value="MULE"/>
    <property type="match status" value="1"/>
</dbReference>
<gene>
    <name evidence="3" type="ORF">OSB04_un001840</name>
</gene>
<dbReference type="GO" id="GO:0008270">
    <property type="term" value="F:zinc ion binding"/>
    <property type="evidence" value="ECO:0007669"/>
    <property type="project" value="UniProtKB-KW"/>
</dbReference>
<keyword evidence="1" id="KW-0479">Metal-binding</keyword>
<evidence type="ECO:0000313" key="3">
    <source>
        <dbReference type="EMBL" id="KAJ9535084.1"/>
    </source>
</evidence>
<protein>
    <recommendedName>
        <fullName evidence="2">SWIM-type domain-containing protein</fullName>
    </recommendedName>
</protein>
<dbReference type="AlphaFoldDB" id="A0AA38W297"/>
<dbReference type="EMBL" id="JARYMX010000822">
    <property type="protein sequence ID" value="KAJ9535084.1"/>
    <property type="molecule type" value="Genomic_DNA"/>
</dbReference>
<keyword evidence="1" id="KW-0863">Zinc-finger</keyword>
<dbReference type="Pfam" id="PF03101">
    <property type="entry name" value="FAR1"/>
    <property type="match status" value="1"/>
</dbReference>
<dbReference type="PROSITE" id="PS50966">
    <property type="entry name" value="ZF_SWIM"/>
    <property type="match status" value="1"/>
</dbReference>
<keyword evidence="1" id="KW-0862">Zinc</keyword>
<keyword evidence="4" id="KW-1185">Reference proteome</keyword>
<comment type="caution">
    <text evidence="3">The sequence shown here is derived from an EMBL/GenBank/DDBJ whole genome shotgun (WGS) entry which is preliminary data.</text>
</comment>
<feature type="domain" description="SWIM-type" evidence="2">
    <location>
        <begin position="539"/>
        <end position="575"/>
    </location>
</feature>
<name>A0AA38W297_9ASTR</name>
<proteinExistence type="predicted"/>
<dbReference type="InterPro" id="IPR018289">
    <property type="entry name" value="MULE_transposase_dom"/>
</dbReference>
<dbReference type="PANTHER" id="PTHR47718:SF12">
    <property type="entry name" value="PROTEIN FAR1-RELATED SEQUENCE"/>
    <property type="match status" value="1"/>
</dbReference>
<dbReference type="InterPro" id="IPR004330">
    <property type="entry name" value="FAR1_DNA_bnd_dom"/>
</dbReference>
<dbReference type="InterPro" id="IPR007527">
    <property type="entry name" value="Znf_SWIM"/>
</dbReference>
<dbReference type="Proteomes" id="UP001172457">
    <property type="component" value="Unassembled WGS sequence"/>
</dbReference>
<evidence type="ECO:0000256" key="1">
    <source>
        <dbReference type="PROSITE-ProRule" id="PRU00325"/>
    </source>
</evidence>
<reference evidence="3" key="1">
    <citation type="submission" date="2023-03" db="EMBL/GenBank/DDBJ databases">
        <title>Chromosome-scale reference genome and RAD-based genetic map of yellow starthistle (Centaurea solstitialis) reveal putative structural variation and QTLs associated with invader traits.</title>
        <authorList>
            <person name="Reatini B."/>
            <person name="Cang F.A."/>
            <person name="Jiang Q."/>
            <person name="Mckibben M.T.W."/>
            <person name="Barker M.S."/>
            <person name="Rieseberg L.H."/>
            <person name="Dlugosch K.M."/>
        </authorList>
    </citation>
    <scope>NUCLEOTIDE SEQUENCE</scope>
    <source>
        <strain evidence="3">CAN-66</strain>
        <tissue evidence="3">Leaf</tissue>
    </source>
</reference>